<dbReference type="EMBL" id="QEVW01000006">
    <property type="protein sequence ID" value="RAW15999.1"/>
    <property type="molecule type" value="Genomic_DNA"/>
</dbReference>
<keyword evidence="2" id="KW-0560">Oxidoreductase</keyword>
<proteinExistence type="inferred from homology"/>
<accession>A0A329QWC8</accession>
<protein>
    <submittedName>
        <fullName evidence="4">Flavodoxin family protein</fullName>
    </submittedName>
</protein>
<dbReference type="SUPFAM" id="SSF52218">
    <property type="entry name" value="Flavoproteins"/>
    <property type="match status" value="1"/>
</dbReference>
<evidence type="ECO:0000256" key="1">
    <source>
        <dbReference type="ARBA" id="ARBA00006252"/>
    </source>
</evidence>
<name>A0A329QWC8_9BACL</name>
<gene>
    <name evidence="4" type="ORF">DC345_10915</name>
</gene>
<dbReference type="InterPro" id="IPR003680">
    <property type="entry name" value="Flavodoxin_fold"/>
</dbReference>
<organism evidence="4 5">
    <name type="scientific">Paenibacillus taichungensis</name>
    <dbReference type="NCBI Taxonomy" id="484184"/>
    <lineage>
        <taxon>Bacteria</taxon>
        <taxon>Bacillati</taxon>
        <taxon>Bacillota</taxon>
        <taxon>Bacilli</taxon>
        <taxon>Bacillales</taxon>
        <taxon>Paenibacillaceae</taxon>
        <taxon>Paenibacillus</taxon>
    </lineage>
</organism>
<reference evidence="4 5" key="1">
    <citation type="submission" date="2018-04" db="EMBL/GenBank/DDBJ databases">
        <title>Paenibacillus taichungensis Genome sequencing and assembly.</title>
        <authorList>
            <person name="Xu J."/>
            <person name="Rensing C."/>
            <person name="Mazhar H.S."/>
        </authorList>
    </citation>
    <scope>NUCLEOTIDE SEQUENCE [LARGE SCALE GENOMIC DNA]</scope>
    <source>
        <strain evidence="4 5">NC1</strain>
    </source>
</reference>
<evidence type="ECO:0000313" key="4">
    <source>
        <dbReference type="EMBL" id="RAW15999.1"/>
    </source>
</evidence>
<dbReference type="InterPro" id="IPR051545">
    <property type="entry name" value="NAD(P)H_dehydrogenase_qn"/>
</dbReference>
<feature type="domain" description="Flavodoxin-like fold" evidence="3">
    <location>
        <begin position="3"/>
        <end position="187"/>
    </location>
</feature>
<evidence type="ECO:0000256" key="2">
    <source>
        <dbReference type="ARBA" id="ARBA00023002"/>
    </source>
</evidence>
<dbReference type="Proteomes" id="UP000250642">
    <property type="component" value="Unassembled WGS sequence"/>
</dbReference>
<dbReference type="AlphaFoldDB" id="A0A329QWC8"/>
<dbReference type="GO" id="GO:0003955">
    <property type="term" value="F:NAD(P)H dehydrogenase (quinone) activity"/>
    <property type="evidence" value="ECO:0007669"/>
    <property type="project" value="TreeGrafter"/>
</dbReference>
<comment type="caution">
    <text evidence="4">The sequence shown here is derived from an EMBL/GenBank/DDBJ whole genome shotgun (WGS) entry which is preliminary data.</text>
</comment>
<dbReference type="Pfam" id="PF02525">
    <property type="entry name" value="Flavodoxin_2"/>
    <property type="match status" value="1"/>
</dbReference>
<dbReference type="InterPro" id="IPR029039">
    <property type="entry name" value="Flavoprotein-like_sf"/>
</dbReference>
<evidence type="ECO:0000313" key="5">
    <source>
        <dbReference type="Proteomes" id="UP000250642"/>
    </source>
</evidence>
<dbReference type="PANTHER" id="PTHR10204">
    <property type="entry name" value="NAD P H OXIDOREDUCTASE-RELATED"/>
    <property type="match status" value="1"/>
</dbReference>
<dbReference type="PANTHER" id="PTHR10204:SF34">
    <property type="entry name" value="NAD(P)H DEHYDROGENASE [QUINONE] 1 ISOFORM 1"/>
    <property type="match status" value="1"/>
</dbReference>
<dbReference type="Gene3D" id="3.40.50.360">
    <property type="match status" value="1"/>
</dbReference>
<sequence>MMKKILIIQGNPVSPSYNGAIAEAYRKGAVQAGAEVRMITLNELEFNMNLAGGYRNKLPLEPDLLEAQEAIKWAEHLVWVFPIWWGGPPALFKGFIDRIFMPGYAFKYHKGKLFPDQLLKGRTARMITTMDGPNWYYKWFQGEPAHKMMKISTFALTGIKPVRITPVDLVGKQSEEQRKKWLEKIEQLGGKMG</sequence>
<dbReference type="RefSeq" id="WP_113053108.1">
    <property type="nucleotide sequence ID" value="NZ_CP175536.1"/>
</dbReference>
<evidence type="ECO:0000259" key="3">
    <source>
        <dbReference type="Pfam" id="PF02525"/>
    </source>
</evidence>
<comment type="similarity">
    <text evidence="1">Belongs to the NAD(P)H dehydrogenase (quinone) family.</text>
</comment>
<dbReference type="GO" id="GO:0005829">
    <property type="term" value="C:cytosol"/>
    <property type="evidence" value="ECO:0007669"/>
    <property type="project" value="TreeGrafter"/>
</dbReference>